<dbReference type="WBParaSite" id="ACRNAN_Path_1508.g5875.t2">
    <property type="protein sequence ID" value="ACRNAN_Path_1508.g5875.t2"/>
    <property type="gene ID" value="ACRNAN_Path_1508.g5875"/>
</dbReference>
<keyword evidence="2" id="KW-0645">Protease</keyword>
<dbReference type="GO" id="GO:0070008">
    <property type="term" value="F:serine-type exopeptidase activity"/>
    <property type="evidence" value="ECO:0007669"/>
    <property type="project" value="InterPro"/>
</dbReference>
<reference evidence="8" key="1">
    <citation type="submission" date="2022-11" db="UniProtKB">
        <authorList>
            <consortium name="WormBaseParasite"/>
        </authorList>
    </citation>
    <scope>IDENTIFICATION</scope>
</reference>
<keyword evidence="7" id="KW-1185">Reference proteome</keyword>
<dbReference type="InterPro" id="IPR029058">
    <property type="entry name" value="AB_hydrolase_fold"/>
</dbReference>
<dbReference type="PANTHER" id="PTHR11010">
    <property type="entry name" value="PROTEASE S28 PRO-X CARBOXYPEPTIDASE-RELATED"/>
    <property type="match status" value="1"/>
</dbReference>
<keyword evidence="3" id="KW-0732">Signal</keyword>
<evidence type="ECO:0000256" key="6">
    <source>
        <dbReference type="SAM" id="Phobius"/>
    </source>
</evidence>
<evidence type="ECO:0000256" key="3">
    <source>
        <dbReference type="ARBA" id="ARBA00022729"/>
    </source>
</evidence>
<dbReference type="Gene3D" id="1.20.120.980">
    <property type="entry name" value="Serine carboxypeptidase S28, SKS domain"/>
    <property type="match status" value="1"/>
</dbReference>
<comment type="similarity">
    <text evidence="1">Belongs to the peptidase S28 family.</text>
</comment>
<dbReference type="Proteomes" id="UP000887540">
    <property type="component" value="Unplaced"/>
</dbReference>
<dbReference type="PANTHER" id="PTHR11010:SF104">
    <property type="entry name" value="SERINE PROTEASE PCP-1-RELATED"/>
    <property type="match status" value="1"/>
</dbReference>
<dbReference type="AlphaFoldDB" id="A0A914C1K1"/>
<protein>
    <submittedName>
        <fullName evidence="8">Uncharacterized protein</fullName>
    </submittedName>
</protein>
<dbReference type="GO" id="GO:0008239">
    <property type="term" value="F:dipeptidyl-peptidase activity"/>
    <property type="evidence" value="ECO:0007669"/>
    <property type="project" value="TreeGrafter"/>
</dbReference>
<proteinExistence type="inferred from homology"/>
<feature type="transmembrane region" description="Helical" evidence="6">
    <location>
        <begin position="564"/>
        <end position="584"/>
    </location>
</feature>
<keyword evidence="4" id="KW-0378">Hydrolase</keyword>
<dbReference type="Pfam" id="PF05577">
    <property type="entry name" value="Peptidase_S28"/>
    <property type="match status" value="1"/>
</dbReference>
<evidence type="ECO:0000313" key="7">
    <source>
        <dbReference type="Proteomes" id="UP000887540"/>
    </source>
</evidence>
<accession>A0A914C1K1</accession>
<evidence type="ECO:0000313" key="8">
    <source>
        <dbReference type="WBParaSite" id="ACRNAN_Path_1508.g5875.t2"/>
    </source>
</evidence>
<evidence type="ECO:0000256" key="4">
    <source>
        <dbReference type="ARBA" id="ARBA00022801"/>
    </source>
</evidence>
<dbReference type="Gene3D" id="3.40.50.1820">
    <property type="entry name" value="alpha/beta hydrolase"/>
    <property type="match status" value="2"/>
</dbReference>
<sequence length="586" mass="66254">MGTDQPEYNYTVSSYENMPVDHFSYTNGDVFNLKFVYNLDYYEDGGPIFFYTGNQERIEVFINNTGIIWDIAPLFKAAVVFAEHRYYGDTKPYGNHSYDDASTLGYLSTSQVLADYATLIPWFKRNFSIPENAPGIIWDIAPLFKAAVVFAEHRYYGDTKPYGNHSYDNASTLGYLSTSQVLADYATLIPWFKRNFSIPENAPVIAFGGSYGSILATWFRLKYPHIVSGTYASSPPLLFVKPGAIDIGAFDRWTTNTFLQSGCDKTAVINAFNALKDMGANQEGLNSLNTIFQLQSTSYLTSADDVSNYLEPYIRNAFEQLAAADYPYNTSFYDVLPGWSVNISCEYLKVDASDNKLRATNLFKAVQVYYGYTEQYCVKNCTESSWSPPNDFFWAKCTNSTDLLTPKKSICNQTYVGYDLKMFRPDAIEILYGFDFSTTSNIIFTQGSIDPYASGGLTDEIPGIKNGYLKGIYNFHMKRAAHHLDLRQPNTCDPPQVVNARYQIVRIIQCWLTPSMQHCAKYPYEPDSLPKDYEYNGECQYILYGFPWNQTDTTSSQSNGSSSFFISIFAVLVLYIAAFALNVFSS</sequence>
<keyword evidence="6" id="KW-0812">Transmembrane</keyword>
<name>A0A914C1K1_9BILA</name>
<dbReference type="InterPro" id="IPR008758">
    <property type="entry name" value="Peptidase_S28"/>
</dbReference>
<keyword evidence="6" id="KW-1133">Transmembrane helix</keyword>
<keyword evidence="5" id="KW-0325">Glycoprotein</keyword>
<organism evidence="7 8">
    <name type="scientific">Acrobeloides nanus</name>
    <dbReference type="NCBI Taxonomy" id="290746"/>
    <lineage>
        <taxon>Eukaryota</taxon>
        <taxon>Metazoa</taxon>
        <taxon>Ecdysozoa</taxon>
        <taxon>Nematoda</taxon>
        <taxon>Chromadorea</taxon>
        <taxon>Rhabditida</taxon>
        <taxon>Tylenchina</taxon>
        <taxon>Cephalobomorpha</taxon>
        <taxon>Cephaloboidea</taxon>
        <taxon>Cephalobidae</taxon>
        <taxon>Acrobeloides</taxon>
    </lineage>
</organism>
<dbReference type="GO" id="GO:0006508">
    <property type="term" value="P:proteolysis"/>
    <property type="evidence" value="ECO:0007669"/>
    <property type="project" value="UniProtKB-KW"/>
</dbReference>
<dbReference type="InterPro" id="IPR042269">
    <property type="entry name" value="Ser_carbopepase_S28_SKS"/>
</dbReference>
<evidence type="ECO:0000256" key="1">
    <source>
        <dbReference type="ARBA" id="ARBA00011079"/>
    </source>
</evidence>
<evidence type="ECO:0000256" key="2">
    <source>
        <dbReference type="ARBA" id="ARBA00022670"/>
    </source>
</evidence>
<keyword evidence="6" id="KW-0472">Membrane</keyword>
<dbReference type="SUPFAM" id="SSF53474">
    <property type="entry name" value="alpha/beta-Hydrolases"/>
    <property type="match status" value="2"/>
</dbReference>
<evidence type="ECO:0000256" key="5">
    <source>
        <dbReference type="ARBA" id="ARBA00023180"/>
    </source>
</evidence>